<feature type="compositionally biased region" description="Low complexity" evidence="2">
    <location>
        <begin position="1123"/>
        <end position="1135"/>
    </location>
</feature>
<feature type="coiled-coil region" evidence="1">
    <location>
        <begin position="197"/>
        <end position="342"/>
    </location>
</feature>
<feature type="region of interest" description="Disordered" evidence="2">
    <location>
        <begin position="1"/>
        <end position="121"/>
    </location>
</feature>
<proteinExistence type="predicted"/>
<feature type="coiled-coil region" evidence="1">
    <location>
        <begin position="366"/>
        <end position="696"/>
    </location>
</feature>
<name>A0AAU9J4D8_9CILI</name>
<evidence type="ECO:0000256" key="1">
    <source>
        <dbReference type="SAM" id="Coils"/>
    </source>
</evidence>
<feature type="compositionally biased region" description="Acidic residues" evidence="2">
    <location>
        <begin position="40"/>
        <end position="56"/>
    </location>
</feature>
<reference evidence="3" key="1">
    <citation type="submission" date="2021-09" db="EMBL/GenBank/DDBJ databases">
        <authorList>
            <consortium name="AG Swart"/>
            <person name="Singh M."/>
            <person name="Singh A."/>
            <person name="Seah K."/>
            <person name="Emmerich C."/>
        </authorList>
    </citation>
    <scope>NUCLEOTIDE SEQUENCE</scope>
    <source>
        <strain evidence="3">ATCC30299</strain>
    </source>
</reference>
<keyword evidence="4" id="KW-1185">Reference proteome</keyword>
<feature type="region of interest" description="Disordered" evidence="2">
    <location>
        <begin position="1069"/>
        <end position="1091"/>
    </location>
</feature>
<protein>
    <submittedName>
        <fullName evidence="3">Uncharacterized protein</fullName>
    </submittedName>
</protein>
<gene>
    <name evidence="3" type="ORF">BSTOLATCC_MIC27681</name>
</gene>
<sequence length="1169" mass="138034">MGDIQETIDIYSEESSDEEATETKENYSSSEYSSEKWENDVESQNELIDENSEAENEAINNPACEEKTESLQIAITEKNENSKIDEEELLESWIETSQSTTERNEKINDKYQSQPPEKENKDLSLEEKIKEFEDEIFHLKAEKSQEIALLEQKISFLEASLEEGLIREKKISNEVKTQKQMYTQAVKDINAKHENYIADLQAQVLQETEKFNELERIIFEKDTEIEKFKILLNRNEEQLSNIIKETKEETQLLKTKFDKKEIFYKQELKNLQQSAELEIQHLREKLHETEGNLREKDTFALNSQSQSQKEIAILQQKIEFLEQDLLETKNNLEDERKSHESMLYTIGQVSLSPKEEDLLFEIEKLKSSHTDQIKETESKYEDLIKNLNENIKGLKQGKELAETQYNSLLNEATIKQNELLNIIENVKQEKIQLQEKNKNYAENSANEDNEARLKKRIKDLELRIEELNANHGKEVDSLKRDNDQVLNQIKQLMTNEKQAIEQRTKYEKERYDKKYALACEEYENRLREEQERYEEEINSLHEELREMQEASAQETQQHNNKIALYSQKIENLENYLQNTKEQLSLIQNSHTQASESQLQSFNNERVLLSEKIEKLSNEAAFKDREIANFIFKTEQNESKIKNLDRELDELKEQFNKERVSYIERIESAKKANHKLADEVNKKKSDYKREIALANQHIEFQAKKIADLEKSLQENSVKYNDSIKSWKTENGQELSEMVEKLSLEKEYAEKKLEEKRKATKELEMKHIRQVNILEKEKALLEENLAHVNNKKDEIENRLSSEIKDLQEQLALRGGIVFKDKSSVLNDCDALRARSTELEHKVNELQILAERDKILWENKFNFLLSQRDQARNDLADHQKKFDIALEQLQKREMHEKDKIETATASLIASVESRYSNQIKEIQETNLATINELNNKISLLDRELQAAKDELGSKKNNYYQNENYEKKINELIENEQKLKSEFEVFIKQKDKKIKELADFIKNEKENFKNKFVELEQKVKESDHQKSQIFLEHEKEKAKWALERDIFLQQKNESQDLIERLEKRKESLIREIEKYRSERPTKPRPSSNIRAKPPITLNRSFIPSFMENSSYEEFSKEKYDDKGTEYSTPSSSATHESSPLPLRLKNCNASRPLSSMSRNSNDGKRKRDENIRY</sequence>
<accession>A0AAU9J4D8</accession>
<feature type="compositionally biased region" description="Basic and acidic residues" evidence="2">
    <location>
        <begin position="1157"/>
        <end position="1169"/>
    </location>
</feature>
<dbReference type="AlphaFoldDB" id="A0AAU9J4D8"/>
<evidence type="ECO:0000313" key="4">
    <source>
        <dbReference type="Proteomes" id="UP001162131"/>
    </source>
</evidence>
<evidence type="ECO:0000256" key="2">
    <source>
        <dbReference type="SAM" id="MobiDB-lite"/>
    </source>
</evidence>
<organism evidence="3 4">
    <name type="scientific">Blepharisma stoltei</name>
    <dbReference type="NCBI Taxonomy" id="1481888"/>
    <lineage>
        <taxon>Eukaryota</taxon>
        <taxon>Sar</taxon>
        <taxon>Alveolata</taxon>
        <taxon>Ciliophora</taxon>
        <taxon>Postciliodesmatophora</taxon>
        <taxon>Heterotrichea</taxon>
        <taxon>Heterotrichida</taxon>
        <taxon>Blepharismidae</taxon>
        <taxon>Blepharisma</taxon>
    </lineage>
</organism>
<feature type="coiled-coil region" evidence="1">
    <location>
        <begin position="737"/>
        <end position="885"/>
    </location>
</feature>
<feature type="region of interest" description="Disordered" evidence="2">
    <location>
        <begin position="1108"/>
        <end position="1169"/>
    </location>
</feature>
<keyword evidence="1" id="KW-0175">Coiled coil</keyword>
<comment type="caution">
    <text evidence="3">The sequence shown here is derived from an EMBL/GenBank/DDBJ whole genome shotgun (WGS) entry which is preliminary data.</text>
</comment>
<feature type="compositionally biased region" description="Polar residues" evidence="2">
    <location>
        <begin position="1143"/>
        <end position="1156"/>
    </location>
</feature>
<evidence type="ECO:0000313" key="3">
    <source>
        <dbReference type="EMBL" id="CAG9321111.1"/>
    </source>
</evidence>
<feature type="compositionally biased region" description="Basic and acidic residues" evidence="2">
    <location>
        <begin position="1109"/>
        <end position="1120"/>
    </location>
</feature>
<dbReference type="Proteomes" id="UP001162131">
    <property type="component" value="Unassembled WGS sequence"/>
</dbReference>
<feature type="compositionally biased region" description="Acidic residues" evidence="2">
    <location>
        <begin position="11"/>
        <end position="20"/>
    </location>
</feature>
<dbReference type="EMBL" id="CAJZBQ010000027">
    <property type="protein sequence ID" value="CAG9321111.1"/>
    <property type="molecule type" value="Genomic_DNA"/>
</dbReference>